<dbReference type="Pfam" id="PF06271">
    <property type="entry name" value="RDD"/>
    <property type="match status" value="1"/>
</dbReference>
<feature type="transmembrane region" description="Helical" evidence="6">
    <location>
        <begin position="106"/>
        <end position="131"/>
    </location>
</feature>
<dbReference type="GO" id="GO:0016020">
    <property type="term" value="C:membrane"/>
    <property type="evidence" value="ECO:0007669"/>
    <property type="project" value="UniProtKB-SubCell"/>
</dbReference>
<evidence type="ECO:0000256" key="3">
    <source>
        <dbReference type="ARBA" id="ARBA00022989"/>
    </source>
</evidence>
<accession>A0A640SGA1</accession>
<proteinExistence type="predicted"/>
<feature type="transmembrane region" description="Helical" evidence="6">
    <location>
        <begin position="54"/>
        <end position="75"/>
    </location>
</feature>
<dbReference type="Proteomes" id="UP000435837">
    <property type="component" value="Unassembled WGS sequence"/>
</dbReference>
<evidence type="ECO:0000313" key="8">
    <source>
        <dbReference type="EMBL" id="GFE10267.1"/>
    </source>
</evidence>
<sequence length="389" mass="37865">MSELVTGEAVVLGLRPARLPSRGLAVALDVAVAWAVYLGVSLLLLGATSSMDSAAVAAVSVATFVLVQVGIPIVIETLSNGRSLGKLVCGLRVVREDGGPIRFRHALVRGAVGAIEVVMTMGVVAALASLLSARGRRVGDVFAGTLVIRERLPVAEVGTALPPPPPWLAAELGALDLSRVPDGWWLTVRQYLARSGQLDPQVGEAMAGRLVEDLRGFTGVPGPVGVPPAAYLAAVVGERQAREARRAFGASAVGGVAAAGVAPSLASSAIGGAPWAGGTPLVGEAPSAGGASAAVGEPGVAGGGGSWGGGPAASGRAVGATGDAVSSAAVGAWAVPGGGTAPGGDGAAAPAGLMRHGGDGAPGVPVRERGGEEGGGGGRPPRTGFAPPV</sequence>
<evidence type="ECO:0000259" key="7">
    <source>
        <dbReference type="Pfam" id="PF06271"/>
    </source>
</evidence>
<dbReference type="AlphaFoldDB" id="A0A640SGA1"/>
<keyword evidence="2 6" id="KW-0812">Transmembrane</keyword>
<dbReference type="PANTHER" id="PTHR38480">
    <property type="entry name" value="SLR0254 PROTEIN"/>
    <property type="match status" value="1"/>
</dbReference>
<feature type="region of interest" description="Disordered" evidence="5">
    <location>
        <begin position="341"/>
        <end position="389"/>
    </location>
</feature>
<dbReference type="PANTHER" id="PTHR38480:SF1">
    <property type="entry name" value="SLR0254 PROTEIN"/>
    <property type="match status" value="1"/>
</dbReference>
<evidence type="ECO:0000256" key="1">
    <source>
        <dbReference type="ARBA" id="ARBA00004141"/>
    </source>
</evidence>
<evidence type="ECO:0000256" key="6">
    <source>
        <dbReference type="SAM" id="Phobius"/>
    </source>
</evidence>
<evidence type="ECO:0000256" key="4">
    <source>
        <dbReference type="ARBA" id="ARBA00023136"/>
    </source>
</evidence>
<feature type="transmembrane region" description="Helical" evidence="6">
    <location>
        <begin position="24"/>
        <end position="47"/>
    </location>
</feature>
<dbReference type="OrthoDB" id="9787732at2"/>
<dbReference type="InterPro" id="IPR010432">
    <property type="entry name" value="RDD"/>
</dbReference>
<name>A0A640SGA1_9ACTN</name>
<evidence type="ECO:0000313" key="9">
    <source>
        <dbReference type="Proteomes" id="UP000435837"/>
    </source>
</evidence>
<comment type="caution">
    <text evidence="8">The sequence shown here is derived from an EMBL/GenBank/DDBJ whole genome shotgun (WGS) entry which is preliminary data.</text>
</comment>
<dbReference type="EMBL" id="BLIN01000005">
    <property type="protein sequence ID" value="GFE10267.1"/>
    <property type="molecule type" value="Genomic_DNA"/>
</dbReference>
<gene>
    <name evidence="8" type="ORF">Scani_65350</name>
</gene>
<comment type="subcellular location">
    <subcellularLocation>
        <location evidence="1">Membrane</location>
        <topology evidence="1">Multi-pass membrane protein</topology>
    </subcellularLocation>
</comment>
<evidence type="ECO:0000256" key="2">
    <source>
        <dbReference type="ARBA" id="ARBA00022692"/>
    </source>
</evidence>
<reference evidence="8 9" key="1">
    <citation type="submission" date="2019-12" db="EMBL/GenBank/DDBJ databases">
        <title>Whole genome shotgun sequence of Streptomyces caniferus NBRC 15389.</title>
        <authorList>
            <person name="Ichikawa N."/>
            <person name="Kimura A."/>
            <person name="Kitahashi Y."/>
            <person name="Komaki H."/>
            <person name="Tamura T."/>
        </authorList>
    </citation>
    <scope>NUCLEOTIDE SEQUENCE [LARGE SCALE GENOMIC DNA]</scope>
    <source>
        <strain evidence="8 9">NBRC 15389</strain>
    </source>
</reference>
<feature type="domain" description="RDD" evidence="7">
    <location>
        <begin position="18"/>
        <end position="144"/>
    </location>
</feature>
<keyword evidence="3 6" id="KW-1133">Transmembrane helix</keyword>
<evidence type="ECO:0000256" key="5">
    <source>
        <dbReference type="SAM" id="MobiDB-lite"/>
    </source>
</evidence>
<dbReference type="RefSeq" id="WP_159481161.1">
    <property type="nucleotide sequence ID" value="NZ_BAAATH010000082.1"/>
</dbReference>
<keyword evidence="4 6" id="KW-0472">Membrane</keyword>
<protein>
    <recommendedName>
        <fullName evidence="7">RDD domain-containing protein</fullName>
    </recommendedName>
</protein>
<organism evidence="8 9">
    <name type="scientific">Streptomyces caniferus</name>
    <dbReference type="NCBI Taxonomy" id="285557"/>
    <lineage>
        <taxon>Bacteria</taxon>
        <taxon>Bacillati</taxon>
        <taxon>Actinomycetota</taxon>
        <taxon>Actinomycetes</taxon>
        <taxon>Kitasatosporales</taxon>
        <taxon>Streptomycetaceae</taxon>
        <taxon>Streptomyces</taxon>
    </lineage>
</organism>